<dbReference type="GO" id="GO:0003700">
    <property type="term" value="F:DNA-binding transcription factor activity"/>
    <property type="evidence" value="ECO:0007669"/>
    <property type="project" value="InterPro"/>
</dbReference>
<dbReference type="Proteomes" id="UP000198862">
    <property type="component" value="Unassembled WGS sequence"/>
</dbReference>
<protein>
    <submittedName>
        <fullName evidence="6">LysR family transcriptional regulator, glycine cleavage system transcriptional activator</fullName>
    </submittedName>
</protein>
<dbReference type="InterPro" id="IPR058163">
    <property type="entry name" value="LysR-type_TF_proteobact-type"/>
</dbReference>
<dbReference type="PANTHER" id="PTHR30537">
    <property type="entry name" value="HTH-TYPE TRANSCRIPTIONAL REGULATOR"/>
    <property type="match status" value="1"/>
</dbReference>
<sequence>MSRRLPPLNALKAFESAARHLSFTKAAEELFVTQAAVSHQIKTLEEHLGLKLFLRKNRSLLLTEEGQGYFLDIREIFTQLIESTEKLLARGEKGSLTVSLTPSFAIQWLVPRLNLFNEAHPDIDIRIKAQEQDENSLTDDVDVAIYYGRGNWSGIETHKLHTEYLVPLCSPMLLNGSKPLKEPSDLQYHVLLHDMTRKSWKNWMKTSGVREVKVNQGPIFSHSSMVLQAAGHGQGVALGNSVLAKPDIDAGRLVVPFSHSLESKNAFYLVFRESQSELGKIVSFKDWMLALVAQEQS</sequence>
<evidence type="ECO:0000256" key="1">
    <source>
        <dbReference type="ARBA" id="ARBA00009437"/>
    </source>
</evidence>
<dbReference type="STRING" id="1123010.SAMN02745724_00528"/>
<feature type="domain" description="HTH lysR-type" evidence="5">
    <location>
        <begin position="6"/>
        <end position="63"/>
    </location>
</feature>
<dbReference type="EMBL" id="FOLO01000002">
    <property type="protein sequence ID" value="SFB92589.1"/>
    <property type="molecule type" value="Genomic_DNA"/>
</dbReference>
<evidence type="ECO:0000256" key="3">
    <source>
        <dbReference type="ARBA" id="ARBA00023125"/>
    </source>
</evidence>
<evidence type="ECO:0000259" key="5">
    <source>
        <dbReference type="PROSITE" id="PS50931"/>
    </source>
</evidence>
<name>A0A1I1EZG1_9GAMM</name>
<dbReference type="PROSITE" id="PS50931">
    <property type="entry name" value="HTH_LYSR"/>
    <property type="match status" value="1"/>
</dbReference>
<dbReference type="NCBIfam" id="NF008352">
    <property type="entry name" value="PRK11139.1"/>
    <property type="match status" value="1"/>
</dbReference>
<dbReference type="Gene3D" id="3.40.190.10">
    <property type="entry name" value="Periplasmic binding protein-like II"/>
    <property type="match status" value="2"/>
</dbReference>
<dbReference type="OrthoDB" id="5526340at2"/>
<dbReference type="CDD" id="cd08432">
    <property type="entry name" value="PBP2_GcdR_TrpI_HvrB_AmpR_like"/>
    <property type="match status" value="1"/>
</dbReference>
<reference evidence="6 7" key="1">
    <citation type="submission" date="2016-10" db="EMBL/GenBank/DDBJ databases">
        <authorList>
            <person name="de Groot N.N."/>
        </authorList>
    </citation>
    <scope>NUCLEOTIDE SEQUENCE [LARGE SCALE GENOMIC DNA]</scope>
    <source>
        <strain evidence="6 7">DSM 6059</strain>
    </source>
</reference>
<evidence type="ECO:0000256" key="2">
    <source>
        <dbReference type="ARBA" id="ARBA00023015"/>
    </source>
</evidence>
<dbReference type="FunFam" id="1.10.10.10:FF:000038">
    <property type="entry name" value="Glycine cleavage system transcriptional activator"/>
    <property type="match status" value="1"/>
</dbReference>
<comment type="similarity">
    <text evidence="1">Belongs to the LysR transcriptional regulatory family.</text>
</comment>
<dbReference type="Pfam" id="PF03466">
    <property type="entry name" value="LysR_substrate"/>
    <property type="match status" value="1"/>
</dbReference>
<dbReference type="FunFam" id="3.40.190.10:FF:000017">
    <property type="entry name" value="Glycine cleavage system transcriptional activator"/>
    <property type="match status" value="1"/>
</dbReference>
<dbReference type="GO" id="GO:0006351">
    <property type="term" value="P:DNA-templated transcription"/>
    <property type="evidence" value="ECO:0007669"/>
    <property type="project" value="TreeGrafter"/>
</dbReference>
<dbReference type="InterPro" id="IPR036388">
    <property type="entry name" value="WH-like_DNA-bd_sf"/>
</dbReference>
<evidence type="ECO:0000313" key="6">
    <source>
        <dbReference type="EMBL" id="SFB92589.1"/>
    </source>
</evidence>
<evidence type="ECO:0000313" key="7">
    <source>
        <dbReference type="Proteomes" id="UP000198862"/>
    </source>
</evidence>
<dbReference type="Gene3D" id="1.10.10.10">
    <property type="entry name" value="Winged helix-like DNA-binding domain superfamily/Winged helix DNA-binding domain"/>
    <property type="match status" value="1"/>
</dbReference>
<dbReference type="PANTHER" id="PTHR30537:SF26">
    <property type="entry name" value="GLYCINE CLEAVAGE SYSTEM TRANSCRIPTIONAL ACTIVATOR"/>
    <property type="match status" value="1"/>
</dbReference>
<gene>
    <name evidence="6" type="ORF">SAMN02745724_00528</name>
</gene>
<dbReference type="GO" id="GO:0043565">
    <property type="term" value="F:sequence-specific DNA binding"/>
    <property type="evidence" value="ECO:0007669"/>
    <property type="project" value="TreeGrafter"/>
</dbReference>
<dbReference type="InterPro" id="IPR036390">
    <property type="entry name" value="WH_DNA-bd_sf"/>
</dbReference>
<keyword evidence="4" id="KW-0804">Transcription</keyword>
<accession>A0A1I1EZG1</accession>
<evidence type="ECO:0000256" key="4">
    <source>
        <dbReference type="ARBA" id="ARBA00023163"/>
    </source>
</evidence>
<organism evidence="6 7">
    <name type="scientific">Pseudoalteromonas denitrificans DSM 6059</name>
    <dbReference type="NCBI Taxonomy" id="1123010"/>
    <lineage>
        <taxon>Bacteria</taxon>
        <taxon>Pseudomonadati</taxon>
        <taxon>Pseudomonadota</taxon>
        <taxon>Gammaproteobacteria</taxon>
        <taxon>Alteromonadales</taxon>
        <taxon>Pseudoalteromonadaceae</taxon>
        <taxon>Pseudoalteromonas</taxon>
    </lineage>
</organism>
<keyword evidence="2" id="KW-0805">Transcription regulation</keyword>
<proteinExistence type="inferred from homology"/>
<dbReference type="InterPro" id="IPR000847">
    <property type="entry name" value="LysR_HTH_N"/>
</dbReference>
<dbReference type="InterPro" id="IPR005119">
    <property type="entry name" value="LysR_subst-bd"/>
</dbReference>
<dbReference type="AlphaFoldDB" id="A0A1I1EZG1"/>
<dbReference type="SUPFAM" id="SSF46785">
    <property type="entry name" value="Winged helix' DNA-binding domain"/>
    <property type="match status" value="1"/>
</dbReference>
<dbReference type="RefSeq" id="WP_091979630.1">
    <property type="nucleotide sequence ID" value="NZ_FOLO01000002.1"/>
</dbReference>
<dbReference type="SUPFAM" id="SSF53850">
    <property type="entry name" value="Periplasmic binding protein-like II"/>
    <property type="match status" value="1"/>
</dbReference>
<dbReference type="Pfam" id="PF00126">
    <property type="entry name" value="HTH_1"/>
    <property type="match status" value="1"/>
</dbReference>
<keyword evidence="7" id="KW-1185">Reference proteome</keyword>
<dbReference type="PRINTS" id="PR00039">
    <property type="entry name" value="HTHLYSR"/>
</dbReference>
<keyword evidence="3" id="KW-0238">DNA-binding</keyword>